<dbReference type="Proteomes" id="UP000051048">
    <property type="component" value="Unassembled WGS sequence"/>
</dbReference>
<organism evidence="1 2">
    <name type="scientific">Ligilactobacillus equi DSM 15833 = JCM 10991</name>
    <dbReference type="NCBI Taxonomy" id="1423740"/>
    <lineage>
        <taxon>Bacteria</taxon>
        <taxon>Bacillati</taxon>
        <taxon>Bacillota</taxon>
        <taxon>Bacilli</taxon>
        <taxon>Lactobacillales</taxon>
        <taxon>Lactobacillaceae</taxon>
        <taxon>Ligilactobacillus</taxon>
    </lineage>
</organism>
<dbReference type="OrthoDB" id="2321192at2"/>
<dbReference type="AlphaFoldDB" id="A0A0R1T5J2"/>
<dbReference type="NCBIfam" id="TIGR01560">
    <property type="entry name" value="put_DNA_pack"/>
    <property type="match status" value="1"/>
</dbReference>
<gene>
    <name evidence="1" type="ORF">FC36_GL001858</name>
</gene>
<dbReference type="PATRIC" id="fig|1423740.3.peg.2006"/>
<dbReference type="STRING" id="1423740.FC36_GL001858"/>
<dbReference type="InterPro" id="IPR006450">
    <property type="entry name" value="Phage_HK97_gp6-like"/>
</dbReference>
<proteinExistence type="predicted"/>
<comment type="caution">
    <text evidence="1">The sequence shown here is derived from an EMBL/GenBank/DDBJ whole genome shotgun (WGS) entry which is preliminary data.</text>
</comment>
<accession>A0A0R1T5J2</accession>
<name>A0A0R1T5J2_9LACO</name>
<dbReference type="CDD" id="cd08054">
    <property type="entry name" value="gp6"/>
    <property type="match status" value="1"/>
</dbReference>
<dbReference type="RefSeq" id="WP_025020733.1">
    <property type="nucleotide sequence ID" value="NZ_AZFH01000198.1"/>
</dbReference>
<evidence type="ECO:0000313" key="1">
    <source>
        <dbReference type="EMBL" id="KRL76620.1"/>
    </source>
</evidence>
<protein>
    <submittedName>
        <fullName evidence="1">Uncharacterized protein</fullName>
    </submittedName>
</protein>
<reference evidence="1 2" key="1">
    <citation type="journal article" date="2015" name="Genome Announc.">
        <title>Expanding the biotechnology potential of lactobacilli through comparative genomics of 213 strains and associated genera.</title>
        <authorList>
            <person name="Sun Z."/>
            <person name="Harris H.M."/>
            <person name="McCann A."/>
            <person name="Guo C."/>
            <person name="Argimon S."/>
            <person name="Zhang W."/>
            <person name="Yang X."/>
            <person name="Jeffery I.B."/>
            <person name="Cooney J.C."/>
            <person name="Kagawa T.F."/>
            <person name="Liu W."/>
            <person name="Song Y."/>
            <person name="Salvetti E."/>
            <person name="Wrobel A."/>
            <person name="Rasinkangas P."/>
            <person name="Parkhill J."/>
            <person name="Rea M.C."/>
            <person name="O'Sullivan O."/>
            <person name="Ritari J."/>
            <person name="Douillard F.P."/>
            <person name="Paul Ross R."/>
            <person name="Yang R."/>
            <person name="Briner A.E."/>
            <person name="Felis G.E."/>
            <person name="de Vos W.M."/>
            <person name="Barrangou R."/>
            <person name="Klaenhammer T.R."/>
            <person name="Caufield P.W."/>
            <person name="Cui Y."/>
            <person name="Zhang H."/>
            <person name="O'Toole P.W."/>
        </authorList>
    </citation>
    <scope>NUCLEOTIDE SEQUENCE [LARGE SCALE GENOMIC DNA]</scope>
    <source>
        <strain evidence="1 2">DSM 15833</strain>
    </source>
</reference>
<dbReference type="EMBL" id="AZFH01000198">
    <property type="protein sequence ID" value="KRL76620.1"/>
    <property type="molecule type" value="Genomic_DNA"/>
</dbReference>
<evidence type="ECO:0000313" key="2">
    <source>
        <dbReference type="Proteomes" id="UP000051048"/>
    </source>
</evidence>
<sequence length="101" mass="11783">MLLTEERFSTLKNYCKIDQDFDDDVLKELVNASAMELARAIKFDSQPSDYIDDSRFFIALMKMVKEDYYLRGLSADNYRPELSNNIVSIINQLRSELDADE</sequence>